<dbReference type="GeneID" id="54402605"/>
<accession>A0A6A5ZXG5</accession>
<reference evidence="2" key="1">
    <citation type="journal article" date="2020" name="Stud. Mycol.">
        <title>101 Dothideomycetes genomes: a test case for predicting lifestyles and emergence of pathogens.</title>
        <authorList>
            <person name="Haridas S."/>
            <person name="Albert R."/>
            <person name="Binder M."/>
            <person name="Bloem J."/>
            <person name="Labutti K."/>
            <person name="Salamov A."/>
            <person name="Andreopoulos B."/>
            <person name="Baker S."/>
            <person name="Barry K."/>
            <person name="Bills G."/>
            <person name="Bluhm B."/>
            <person name="Cannon C."/>
            <person name="Castanera R."/>
            <person name="Culley D."/>
            <person name="Daum C."/>
            <person name="Ezra D."/>
            <person name="Gonzalez J."/>
            <person name="Henrissat B."/>
            <person name="Kuo A."/>
            <person name="Liang C."/>
            <person name="Lipzen A."/>
            <person name="Lutzoni F."/>
            <person name="Magnuson J."/>
            <person name="Mondo S."/>
            <person name="Nolan M."/>
            <person name="Ohm R."/>
            <person name="Pangilinan J."/>
            <person name="Park H.-J."/>
            <person name="Ramirez L."/>
            <person name="Alfaro M."/>
            <person name="Sun H."/>
            <person name="Tritt A."/>
            <person name="Yoshinaga Y."/>
            <person name="Zwiers L.-H."/>
            <person name="Turgeon B."/>
            <person name="Goodwin S."/>
            <person name="Spatafora J."/>
            <person name="Crous P."/>
            <person name="Grigoriev I."/>
        </authorList>
    </citation>
    <scope>NUCLEOTIDE SEQUENCE</scope>
    <source>
        <strain evidence="2">CBS 119687</strain>
    </source>
</reference>
<dbReference type="AlphaFoldDB" id="A0A6A5ZXG5"/>
<feature type="compositionally biased region" description="Polar residues" evidence="1">
    <location>
        <begin position="1"/>
        <end position="14"/>
    </location>
</feature>
<feature type="compositionally biased region" description="Low complexity" evidence="1">
    <location>
        <begin position="22"/>
        <end position="40"/>
    </location>
</feature>
<name>A0A6A5ZXG5_9PLEO</name>
<keyword evidence="3" id="KW-1185">Reference proteome</keyword>
<gene>
    <name evidence="2" type="ORF">P153DRAFT_148038</name>
</gene>
<dbReference type="RefSeq" id="XP_033518109.1">
    <property type="nucleotide sequence ID" value="XM_033662173.1"/>
</dbReference>
<feature type="compositionally biased region" description="Basic and acidic residues" evidence="1">
    <location>
        <begin position="379"/>
        <end position="393"/>
    </location>
</feature>
<feature type="region of interest" description="Disordered" evidence="1">
    <location>
        <begin position="343"/>
        <end position="432"/>
    </location>
</feature>
<dbReference type="EMBL" id="ML977523">
    <property type="protein sequence ID" value="KAF2123715.1"/>
    <property type="molecule type" value="Genomic_DNA"/>
</dbReference>
<evidence type="ECO:0000256" key="1">
    <source>
        <dbReference type="SAM" id="MobiDB-lite"/>
    </source>
</evidence>
<dbReference type="Proteomes" id="UP000799771">
    <property type="component" value="Unassembled WGS sequence"/>
</dbReference>
<proteinExistence type="predicted"/>
<protein>
    <submittedName>
        <fullName evidence="2">Uncharacterized protein</fullName>
    </submittedName>
</protein>
<feature type="region of interest" description="Disordered" evidence="1">
    <location>
        <begin position="1"/>
        <end position="40"/>
    </location>
</feature>
<dbReference type="OrthoDB" id="3801251at2759"/>
<evidence type="ECO:0000313" key="2">
    <source>
        <dbReference type="EMBL" id="KAF2123715.1"/>
    </source>
</evidence>
<organism evidence="2 3">
    <name type="scientific">Dothidotthia symphoricarpi CBS 119687</name>
    <dbReference type="NCBI Taxonomy" id="1392245"/>
    <lineage>
        <taxon>Eukaryota</taxon>
        <taxon>Fungi</taxon>
        <taxon>Dikarya</taxon>
        <taxon>Ascomycota</taxon>
        <taxon>Pezizomycotina</taxon>
        <taxon>Dothideomycetes</taxon>
        <taxon>Pleosporomycetidae</taxon>
        <taxon>Pleosporales</taxon>
        <taxon>Dothidotthiaceae</taxon>
        <taxon>Dothidotthia</taxon>
    </lineage>
</organism>
<evidence type="ECO:0000313" key="3">
    <source>
        <dbReference type="Proteomes" id="UP000799771"/>
    </source>
</evidence>
<sequence>MRKTTPPTILSQLPITPPLSAPSPSSSRSCSPCSSSNDAPADPVSIALSLIRTCRSRAGDVNSPRAPEQTRHSVVLSTAEHDSLRTAIDSDTSLRAWVGDRLRSSWTAHAGSGRFVVRMPNPIHDLFALQLQDAIHKRTRRLAKGKEGVQPAIADVQRLQDILRLGTADARRGKEQKSADAGFGVPHSARLLVAIEVGYSQDAASLQKTVGEWLKLGANAVLLVNIAYANPSKRKASATAPITTYTLHRVERYRDVEGTLKKRMVKTQTDVDIAQSANDYLELCLADFCLPTNPPATNYPIRLGHDVMIGLLQTAFARQQVYDEEPGFSSDAEIDAALQIREPTRSSKRNKADVVAVQRKDAAQQGGDPTQDAAEDGEEARNGDTSPKEDAVRENVPAQEEDTAGVDSDANVSIGQGHQARCVATDGEDGID</sequence>